<dbReference type="InterPro" id="IPR000297">
    <property type="entry name" value="PPIase_PpiC"/>
</dbReference>
<dbReference type="GO" id="GO:0016853">
    <property type="term" value="F:isomerase activity"/>
    <property type="evidence" value="ECO:0007669"/>
    <property type="project" value="UniProtKB-KW"/>
</dbReference>
<evidence type="ECO:0000256" key="1">
    <source>
        <dbReference type="ARBA" id="ARBA00000971"/>
    </source>
</evidence>
<evidence type="ECO:0000259" key="7">
    <source>
        <dbReference type="PROSITE" id="PS50198"/>
    </source>
</evidence>
<evidence type="ECO:0000256" key="4">
    <source>
        <dbReference type="ARBA" id="ARBA00023110"/>
    </source>
</evidence>
<dbReference type="RefSeq" id="WP_283763333.1">
    <property type="nucleotide sequence ID" value="NZ_JAQPOK010000100.1"/>
</dbReference>
<organism evidence="8 9">
    <name type="scientific">Roseofilum halophilum BLCC-M91</name>
    <dbReference type="NCBI Taxonomy" id="3022259"/>
    <lineage>
        <taxon>Bacteria</taxon>
        <taxon>Bacillati</taxon>
        <taxon>Cyanobacteriota</taxon>
        <taxon>Cyanophyceae</taxon>
        <taxon>Desertifilales</taxon>
        <taxon>Desertifilaceae</taxon>
        <taxon>Roseofilum</taxon>
        <taxon>Roseofilum halophilum</taxon>
    </lineage>
</organism>
<dbReference type="PANTHER" id="PTHR47245">
    <property type="entry name" value="PEPTIDYLPROLYL ISOMERASE"/>
    <property type="match status" value="1"/>
</dbReference>
<accession>A0ABT7BLF8</accession>
<keyword evidence="9" id="KW-1185">Reference proteome</keyword>
<protein>
    <recommendedName>
        <fullName evidence="2">peptidylprolyl isomerase</fullName>
        <ecNumber evidence="2">5.2.1.8</ecNumber>
    </recommendedName>
</protein>
<dbReference type="EC" id="5.2.1.8" evidence="2"/>
<dbReference type="Gene3D" id="3.10.50.40">
    <property type="match status" value="1"/>
</dbReference>
<dbReference type="SUPFAM" id="SSF54534">
    <property type="entry name" value="FKBP-like"/>
    <property type="match status" value="1"/>
</dbReference>
<evidence type="ECO:0000256" key="3">
    <source>
        <dbReference type="ARBA" id="ARBA00022729"/>
    </source>
</evidence>
<dbReference type="Gene3D" id="1.10.4030.10">
    <property type="entry name" value="Porin chaperone SurA, peptide-binding domain"/>
    <property type="match status" value="1"/>
</dbReference>
<comment type="catalytic activity">
    <reaction evidence="1">
        <text>[protein]-peptidylproline (omega=180) = [protein]-peptidylproline (omega=0)</text>
        <dbReference type="Rhea" id="RHEA:16237"/>
        <dbReference type="Rhea" id="RHEA-COMP:10747"/>
        <dbReference type="Rhea" id="RHEA-COMP:10748"/>
        <dbReference type="ChEBI" id="CHEBI:83833"/>
        <dbReference type="ChEBI" id="CHEBI:83834"/>
        <dbReference type="EC" id="5.2.1.8"/>
    </reaction>
</comment>
<dbReference type="InterPro" id="IPR046357">
    <property type="entry name" value="PPIase_dom_sf"/>
</dbReference>
<evidence type="ECO:0000256" key="2">
    <source>
        <dbReference type="ARBA" id="ARBA00013194"/>
    </source>
</evidence>
<evidence type="ECO:0000313" key="8">
    <source>
        <dbReference type="EMBL" id="MDJ1180030.1"/>
    </source>
</evidence>
<evidence type="ECO:0000313" key="9">
    <source>
        <dbReference type="Proteomes" id="UP001231370"/>
    </source>
</evidence>
<dbReference type="PROSITE" id="PS50198">
    <property type="entry name" value="PPIC_PPIASE_2"/>
    <property type="match status" value="1"/>
</dbReference>
<sequence length="251" mass="29254">MKSQPILSINNQEIYWGDALNYLRTIAEDQSFLFKISAQHLIEQEIQNRDDLQILSHDVEQAIVQLRTQNELVAPEQFEVWLKEKNMSYESLRQQIEKRLKAEKLKLEITEAKIQPFFEMNQKKLEKIVLSRIVIAQQQEAETIKTQLQENPESFGELAQKHSLTEDRYVKGIMPPIFISQLPEVAQEPVRVAPPGTMIGPFALEGGYCLLRVEQFIPVELDDTLKQQIRNQIFEQWLAEKLSQCEVKLHV</sequence>
<dbReference type="SUPFAM" id="SSF109998">
    <property type="entry name" value="Triger factor/SurA peptide-binding domain-like"/>
    <property type="match status" value="1"/>
</dbReference>
<keyword evidence="3" id="KW-0732">Signal</keyword>
<dbReference type="InterPro" id="IPR050245">
    <property type="entry name" value="PrsA_foldase"/>
</dbReference>
<comment type="caution">
    <text evidence="8">The sequence shown here is derived from an EMBL/GenBank/DDBJ whole genome shotgun (WGS) entry which is preliminary data.</text>
</comment>
<keyword evidence="4 6" id="KW-0697">Rotamase</keyword>
<dbReference type="EMBL" id="JAQPOK010000100">
    <property type="protein sequence ID" value="MDJ1180030.1"/>
    <property type="molecule type" value="Genomic_DNA"/>
</dbReference>
<reference evidence="8 9" key="1">
    <citation type="submission" date="2023-01" db="EMBL/GenBank/DDBJ databases">
        <title>Novel diversity within Roseofilum (Cyanobacteria; Desertifilaceae) from marine benthic mats with descriptions of four novel species.</title>
        <authorList>
            <person name="Wang Y."/>
            <person name="Berthold D.E."/>
            <person name="Hu J."/>
            <person name="Lefler F.W."/>
            <person name="Laughinghouse H.D. IV."/>
        </authorList>
    </citation>
    <scope>NUCLEOTIDE SEQUENCE [LARGE SCALE GENOMIC DNA]</scope>
    <source>
        <strain evidence="8 9">BLCC-M91</strain>
    </source>
</reference>
<name>A0ABT7BLF8_9CYAN</name>
<evidence type="ECO:0000256" key="5">
    <source>
        <dbReference type="ARBA" id="ARBA00023235"/>
    </source>
</evidence>
<gene>
    <name evidence="8" type="ORF">PJF56_14265</name>
</gene>
<dbReference type="PANTHER" id="PTHR47245:SF1">
    <property type="entry name" value="FOLDASE PROTEIN PRSA"/>
    <property type="match status" value="1"/>
</dbReference>
<dbReference type="InterPro" id="IPR027304">
    <property type="entry name" value="Trigger_fact/SurA_dom_sf"/>
</dbReference>
<feature type="domain" description="PpiC" evidence="7">
    <location>
        <begin position="125"/>
        <end position="215"/>
    </location>
</feature>
<dbReference type="Pfam" id="PF13145">
    <property type="entry name" value="Rotamase_2"/>
    <property type="match status" value="1"/>
</dbReference>
<evidence type="ECO:0000256" key="6">
    <source>
        <dbReference type="PROSITE-ProRule" id="PRU00278"/>
    </source>
</evidence>
<dbReference type="Proteomes" id="UP001231370">
    <property type="component" value="Unassembled WGS sequence"/>
</dbReference>
<keyword evidence="5 6" id="KW-0413">Isomerase</keyword>
<proteinExistence type="predicted"/>